<dbReference type="EMBL" id="MU004188">
    <property type="protein sequence ID" value="KAF2495817.1"/>
    <property type="molecule type" value="Genomic_DNA"/>
</dbReference>
<reference evidence="4" key="1">
    <citation type="journal article" date="2020" name="Stud. Mycol.">
        <title>101 Dothideomycetes genomes: a test case for predicting lifestyles and emergence of pathogens.</title>
        <authorList>
            <person name="Haridas S."/>
            <person name="Albert R."/>
            <person name="Binder M."/>
            <person name="Bloem J."/>
            <person name="Labutti K."/>
            <person name="Salamov A."/>
            <person name="Andreopoulos B."/>
            <person name="Baker S."/>
            <person name="Barry K."/>
            <person name="Bills G."/>
            <person name="Bluhm B."/>
            <person name="Cannon C."/>
            <person name="Castanera R."/>
            <person name="Culley D."/>
            <person name="Daum C."/>
            <person name="Ezra D."/>
            <person name="Gonzalez J."/>
            <person name="Henrissat B."/>
            <person name="Kuo A."/>
            <person name="Liang C."/>
            <person name="Lipzen A."/>
            <person name="Lutzoni F."/>
            <person name="Magnuson J."/>
            <person name="Mondo S."/>
            <person name="Nolan M."/>
            <person name="Ohm R."/>
            <person name="Pangilinan J."/>
            <person name="Park H.-J."/>
            <person name="Ramirez L."/>
            <person name="Alfaro M."/>
            <person name="Sun H."/>
            <person name="Tritt A."/>
            <person name="Yoshinaga Y."/>
            <person name="Zwiers L.-H."/>
            <person name="Turgeon B."/>
            <person name="Goodwin S."/>
            <person name="Spatafora J."/>
            <person name="Crous P."/>
            <person name="Grigoriev I."/>
        </authorList>
    </citation>
    <scope>NUCLEOTIDE SEQUENCE</scope>
    <source>
        <strain evidence="4">CBS 269.34</strain>
    </source>
</reference>
<dbReference type="Proteomes" id="UP000799750">
    <property type="component" value="Unassembled WGS sequence"/>
</dbReference>
<sequence>MADALCGPANPLQNFQKHTAVDRTLQQDRLISRQSPSQSFRSTSNQNVGLLDPEFDAFQAGHAPPLHPDFQHLPPHLSHAQLQPRFSPQPQAGGWASDFQRLQISSPQPQQNQHFRPQAQAPAAQSSWHQDFMSQQAPGVAQQSYQSPAQNMNMYGGMPGYGMGGFAGSTFGQSAFGGPMQEQNMSVAEGKQKADVGQFDESAFERAFAEAQAEMLQEEAAVEKVSSQLPTETDPILLGIKDKRYPVYLTMKLRSLISTGATMEAATYLSHLEQTEQEGTLFNDISEAKWCIDTLDIVANGQHADAIPEEIETRAAALIQKINGRLMSMFPADLATSLDNNWPNLWADLEAAGYITHGRNAQQPFQQEQEQQPRSEEQIRNEQDQMAQTAGKLLESVADNTSEKFQNSTFLELMRRLRDHEVRVEGDKVVETGSIDTAGNHPSSPGQHIPPTEQDLDLGRDFVSTMNGHEPDLGESRAFQ</sequence>
<evidence type="ECO:0000313" key="4">
    <source>
        <dbReference type="EMBL" id="KAF2495817.1"/>
    </source>
</evidence>
<gene>
    <name evidence="4" type="ORF">BU16DRAFT_526365</name>
</gene>
<dbReference type="Gene3D" id="6.10.280.230">
    <property type="match status" value="1"/>
</dbReference>
<dbReference type="GO" id="GO:0005829">
    <property type="term" value="C:cytosol"/>
    <property type="evidence" value="ECO:0007669"/>
    <property type="project" value="TreeGrafter"/>
</dbReference>
<dbReference type="OrthoDB" id="5407351at2759"/>
<dbReference type="GO" id="GO:0005778">
    <property type="term" value="C:peroxisomal membrane"/>
    <property type="evidence" value="ECO:0007669"/>
    <property type="project" value="TreeGrafter"/>
</dbReference>
<evidence type="ECO:0000256" key="1">
    <source>
        <dbReference type="ARBA" id="ARBA00022737"/>
    </source>
</evidence>
<protein>
    <submittedName>
        <fullName evidence="4">Uncharacterized protein</fullName>
    </submittedName>
</protein>
<feature type="region of interest" description="Disordered" evidence="3">
    <location>
        <begin position="362"/>
        <end position="386"/>
    </location>
</feature>
<feature type="compositionally biased region" description="Polar residues" evidence="3">
    <location>
        <begin position="434"/>
        <end position="446"/>
    </location>
</feature>
<evidence type="ECO:0000313" key="5">
    <source>
        <dbReference type="Proteomes" id="UP000799750"/>
    </source>
</evidence>
<feature type="region of interest" description="Disordered" evidence="3">
    <location>
        <begin position="427"/>
        <end position="480"/>
    </location>
</feature>
<feature type="compositionally biased region" description="Basic and acidic residues" evidence="3">
    <location>
        <begin position="469"/>
        <end position="480"/>
    </location>
</feature>
<accession>A0A6A6QXN3</accession>
<evidence type="ECO:0000256" key="3">
    <source>
        <dbReference type="SAM" id="MobiDB-lite"/>
    </source>
</evidence>
<keyword evidence="2" id="KW-0802">TPR repeat</keyword>
<feature type="compositionally biased region" description="Basic and acidic residues" evidence="3">
    <location>
        <begin position="371"/>
        <end position="383"/>
    </location>
</feature>
<feature type="region of interest" description="Disordered" evidence="3">
    <location>
        <begin position="107"/>
        <end position="145"/>
    </location>
</feature>
<organism evidence="4 5">
    <name type="scientific">Lophium mytilinum</name>
    <dbReference type="NCBI Taxonomy" id="390894"/>
    <lineage>
        <taxon>Eukaryota</taxon>
        <taxon>Fungi</taxon>
        <taxon>Dikarya</taxon>
        <taxon>Ascomycota</taxon>
        <taxon>Pezizomycotina</taxon>
        <taxon>Dothideomycetes</taxon>
        <taxon>Pleosporomycetidae</taxon>
        <taxon>Mytilinidiales</taxon>
        <taxon>Mytilinidiaceae</taxon>
        <taxon>Lophium</taxon>
    </lineage>
</organism>
<name>A0A6A6QXN3_9PEZI</name>
<dbReference type="PANTHER" id="PTHR10130">
    <property type="entry name" value="PEROXISOMAL TARGETING SIGNAL 1 RECEPTOR PEX5"/>
    <property type="match status" value="1"/>
</dbReference>
<feature type="compositionally biased region" description="Polar residues" evidence="3">
    <location>
        <begin position="126"/>
        <end position="145"/>
    </location>
</feature>
<evidence type="ECO:0000256" key="2">
    <source>
        <dbReference type="ARBA" id="ARBA00022803"/>
    </source>
</evidence>
<proteinExistence type="predicted"/>
<dbReference type="InterPro" id="IPR024111">
    <property type="entry name" value="PEX5/PEX5L"/>
</dbReference>
<keyword evidence="1" id="KW-0677">Repeat</keyword>
<dbReference type="AlphaFoldDB" id="A0A6A6QXN3"/>
<dbReference type="PANTHER" id="PTHR10130:SF4">
    <property type="entry name" value="MICROBODY (PEROXISOME) BIOGENESIS PROTEIN PEROXIN 20 (EUROFUNG)"/>
    <property type="match status" value="1"/>
</dbReference>
<dbReference type="GO" id="GO:0016560">
    <property type="term" value="P:protein import into peroxisome matrix, docking"/>
    <property type="evidence" value="ECO:0007669"/>
    <property type="project" value="TreeGrafter"/>
</dbReference>
<keyword evidence="5" id="KW-1185">Reference proteome</keyword>
<dbReference type="GO" id="GO:0005052">
    <property type="term" value="F:peroxisome matrix targeting signal-1 binding"/>
    <property type="evidence" value="ECO:0007669"/>
    <property type="project" value="TreeGrafter"/>
</dbReference>